<feature type="chain" id="PRO_5012566832" description="Fibronectin type-III domain-containing protein" evidence="2">
    <location>
        <begin position="30"/>
        <end position="301"/>
    </location>
</feature>
<evidence type="ECO:0000313" key="3">
    <source>
        <dbReference type="EMBL" id="OJH39778.1"/>
    </source>
</evidence>
<evidence type="ECO:0000256" key="1">
    <source>
        <dbReference type="SAM" id="Phobius"/>
    </source>
</evidence>
<feature type="transmembrane region" description="Helical" evidence="1">
    <location>
        <begin position="271"/>
        <end position="291"/>
    </location>
</feature>
<reference evidence="3 4" key="2">
    <citation type="submission" date="2016-12" db="EMBL/GenBank/DDBJ databases">
        <title>Draft Genome Sequence of Cystobacter ferrugineus Strain Cbfe23.</title>
        <authorList>
            <person name="Akbar S."/>
            <person name="Dowd S.E."/>
            <person name="Stevens D.C."/>
        </authorList>
    </citation>
    <scope>NUCLEOTIDE SEQUENCE [LARGE SCALE GENOMIC DNA]</scope>
    <source>
        <strain evidence="3 4">Cbfe23</strain>
    </source>
</reference>
<evidence type="ECO:0000256" key="2">
    <source>
        <dbReference type="SAM" id="SignalP"/>
    </source>
</evidence>
<feature type="signal peptide" evidence="2">
    <location>
        <begin position="1"/>
        <end position="29"/>
    </location>
</feature>
<evidence type="ECO:0008006" key="5">
    <source>
        <dbReference type="Google" id="ProtNLM"/>
    </source>
</evidence>
<protein>
    <recommendedName>
        <fullName evidence="5">Fibronectin type-III domain-containing protein</fullName>
    </recommendedName>
</protein>
<gene>
    <name evidence="3" type="ORF">BON30_18365</name>
</gene>
<name>A0A1L9BC24_9BACT</name>
<keyword evidence="4" id="KW-1185">Reference proteome</keyword>
<dbReference type="Proteomes" id="UP000182229">
    <property type="component" value="Unassembled WGS sequence"/>
</dbReference>
<accession>A0A1L9BC24</accession>
<keyword evidence="1" id="KW-0812">Transmembrane</keyword>
<comment type="caution">
    <text evidence="3">The sequence shown here is derived from an EMBL/GenBank/DDBJ whole genome shotgun (WGS) entry which is preliminary data.</text>
</comment>
<keyword evidence="2" id="KW-0732">Signal</keyword>
<keyword evidence="1" id="KW-1133">Transmembrane helix</keyword>
<organism evidence="3 4">
    <name type="scientific">Cystobacter ferrugineus</name>
    <dbReference type="NCBI Taxonomy" id="83449"/>
    <lineage>
        <taxon>Bacteria</taxon>
        <taxon>Pseudomonadati</taxon>
        <taxon>Myxococcota</taxon>
        <taxon>Myxococcia</taxon>
        <taxon>Myxococcales</taxon>
        <taxon>Cystobacterineae</taxon>
        <taxon>Archangiaceae</taxon>
        <taxon>Cystobacter</taxon>
    </lineage>
</organism>
<keyword evidence="1" id="KW-0472">Membrane</keyword>
<dbReference type="NCBIfam" id="NF045522">
    <property type="entry name" value="MXAN_2561_fam"/>
    <property type="match status" value="1"/>
</dbReference>
<dbReference type="AlphaFoldDB" id="A0A1L9BC24"/>
<sequence length="301" mass="31443">MAPGLLTSSAPMRTFLLTTALLLSSAASAQVKFTFGTANRETLRFGKADCQNPVTVTWTRTIQACDRLTLWISTTGACQASVDTSKGDVPLDEVSQTTFLNSTTGTFNLDRALLPYGTGGCGGVAEEKTFTLCGATKQGDWTNICNTAVSATSAKIIYDGKPPATPSVSASSGFDRAASVTVNAPSDAISGMVRVFLGADEVRGVEWSVGKGAILVEGLENDVTYEVDAFVVDEAGNQSEPSARVQVTPTKTYGFMDHYGRSGGQEMGGCGAAGGGVAGGAVLAVLGFWLFSRRNRSWLEQ</sequence>
<reference evidence="4" key="1">
    <citation type="submission" date="2016-11" db="EMBL/GenBank/DDBJ databases">
        <authorList>
            <person name="Shukria A."/>
            <person name="Stevens D.C."/>
        </authorList>
    </citation>
    <scope>NUCLEOTIDE SEQUENCE [LARGE SCALE GENOMIC DNA]</scope>
    <source>
        <strain evidence="4">Cbfe23</strain>
    </source>
</reference>
<proteinExistence type="predicted"/>
<dbReference type="STRING" id="83449.BON30_18365"/>
<evidence type="ECO:0000313" key="4">
    <source>
        <dbReference type="Proteomes" id="UP000182229"/>
    </source>
</evidence>
<dbReference type="EMBL" id="MPIN01000004">
    <property type="protein sequence ID" value="OJH39778.1"/>
    <property type="molecule type" value="Genomic_DNA"/>
</dbReference>